<name>A0A8A2VEM0_9EURY</name>
<feature type="domain" description="DUF7350" evidence="2">
    <location>
        <begin position="270"/>
        <end position="404"/>
    </location>
</feature>
<dbReference type="InterPro" id="IPR038482">
    <property type="entry name" value="Tp34-type_sf"/>
</dbReference>
<dbReference type="Pfam" id="PF24041">
    <property type="entry name" value="DUF7350"/>
    <property type="match status" value="1"/>
</dbReference>
<proteinExistence type="predicted"/>
<dbReference type="Gene3D" id="2.60.40.2480">
    <property type="entry name" value="Periplasmic metal-binding protein Tp34-type"/>
    <property type="match status" value="1"/>
</dbReference>
<feature type="region of interest" description="Disordered" evidence="1">
    <location>
        <begin position="27"/>
        <end position="60"/>
    </location>
</feature>
<reference evidence="3 4" key="1">
    <citation type="submission" date="2021-03" db="EMBL/GenBank/DDBJ databases">
        <title>Haloterrigena longa sp. nov. and Haloterrigena limicola sp. nov., extremely halophilic archaea isolated from a salt lake.</title>
        <authorList>
            <person name="Henglin C."/>
        </authorList>
    </citation>
    <scope>NUCLEOTIDE SEQUENCE [LARGE SCALE GENOMIC DNA]</scope>
    <source>
        <strain evidence="3 4">KZCA68</strain>
    </source>
</reference>
<feature type="compositionally biased region" description="Acidic residues" evidence="1">
    <location>
        <begin position="30"/>
        <end position="42"/>
    </location>
</feature>
<evidence type="ECO:0000313" key="3">
    <source>
        <dbReference type="EMBL" id="QSW98802.1"/>
    </source>
</evidence>
<protein>
    <recommendedName>
        <fullName evidence="2">DUF7350 domain-containing protein</fullName>
    </recommendedName>
</protein>
<evidence type="ECO:0000259" key="2">
    <source>
        <dbReference type="Pfam" id="PF24041"/>
    </source>
</evidence>
<organism evidence="3 4">
    <name type="scientific">Haloterrigena alkaliphila</name>
    <dbReference type="NCBI Taxonomy" id="2816475"/>
    <lineage>
        <taxon>Archaea</taxon>
        <taxon>Methanobacteriati</taxon>
        <taxon>Methanobacteriota</taxon>
        <taxon>Stenosarchaea group</taxon>
        <taxon>Halobacteria</taxon>
        <taxon>Halobacteriales</taxon>
        <taxon>Natrialbaceae</taxon>
        <taxon>Haloterrigena</taxon>
    </lineage>
</organism>
<feature type="compositionally biased region" description="Basic and acidic residues" evidence="1">
    <location>
        <begin position="50"/>
        <end position="59"/>
    </location>
</feature>
<accession>A0A8A2VEM0</accession>
<feature type="region of interest" description="Disordered" evidence="1">
    <location>
        <begin position="266"/>
        <end position="292"/>
    </location>
</feature>
<dbReference type="Proteomes" id="UP000663203">
    <property type="component" value="Chromosome"/>
</dbReference>
<dbReference type="InterPro" id="IPR055774">
    <property type="entry name" value="DUF7350"/>
</dbReference>
<gene>
    <name evidence="3" type="ORF">J0X25_15630</name>
</gene>
<dbReference type="KEGG" id="hakz:J0X25_15630"/>
<dbReference type="GeneID" id="63188765"/>
<dbReference type="PROSITE" id="PS51257">
    <property type="entry name" value="PROKAR_LIPOPROTEIN"/>
    <property type="match status" value="1"/>
</dbReference>
<dbReference type="AlphaFoldDB" id="A0A8A2VEM0"/>
<dbReference type="RefSeq" id="WP_207288411.1">
    <property type="nucleotide sequence ID" value="NZ_CP071462.1"/>
</dbReference>
<evidence type="ECO:0000256" key="1">
    <source>
        <dbReference type="SAM" id="MobiDB-lite"/>
    </source>
</evidence>
<keyword evidence="4" id="KW-1185">Reference proteome</keyword>
<sequence>MDNDIDRRTFVGWTGAVTGAIALAGCMETGGDDEDTGGEDNGAEGPNDPDLPRLPRVEDPPNAVYVPTHRESMWTIDPITAGDYTIAPMLSMPHSFWILTGGAGGADEIQRVDPTESRSVHMMFTLWDAETGVVLPVNEGATITVSRDGQRVGQPTSPWPMLSQGMGFHFGDNVPLEADGTYTVEVDLPPLSVRTTGDLTGRFTEGATATFEFEYDDDLRNAVVDGIEYFDEEYWGQRGAIEPMGHGGGDDAADDGNAEIPYSTLPPADAYPGTALEPVDESATDEDGRPRSDDAVFVATLLESGSRLVDGDERYLLVSPRTPYNRVPLADMALNATVARSGERVADAPLEQTVDGEFALHYGASLADVRPGDSVTITVESPPQVARHQGYETAFLEIPSVELTVPGGGEQ</sequence>
<evidence type="ECO:0000313" key="4">
    <source>
        <dbReference type="Proteomes" id="UP000663203"/>
    </source>
</evidence>
<dbReference type="EMBL" id="CP071462">
    <property type="protein sequence ID" value="QSW98802.1"/>
    <property type="molecule type" value="Genomic_DNA"/>
</dbReference>